<accession>A0ABS6J621</accession>
<name>A0ABS6J621_9RHOB</name>
<sequence length="104" mass="11652">MVQASLSQRVQVLHSPIYAGAYAFGPTGNRTRVVDGQARKASSHHRAIEGWNVLIKDSHEGYIDWRAYDENSRMLEETAHMQKRTARKSGRCCQAWPAARVVAG</sequence>
<dbReference type="Proteomes" id="UP000731907">
    <property type="component" value="Unassembled WGS sequence"/>
</dbReference>
<evidence type="ECO:0000313" key="2">
    <source>
        <dbReference type="Proteomes" id="UP000731907"/>
    </source>
</evidence>
<dbReference type="RefSeq" id="WP_217765675.1">
    <property type="nucleotide sequence ID" value="NZ_JAAATX020000009.1"/>
</dbReference>
<evidence type="ECO:0000313" key="1">
    <source>
        <dbReference type="EMBL" id="MBU9698972.1"/>
    </source>
</evidence>
<comment type="caution">
    <text evidence="1">The sequence shown here is derived from an EMBL/GenBank/DDBJ whole genome shotgun (WGS) entry which is preliminary data.</text>
</comment>
<keyword evidence="2" id="KW-1185">Reference proteome</keyword>
<proteinExistence type="predicted"/>
<reference evidence="1 2" key="1">
    <citation type="submission" date="2021-06" db="EMBL/GenBank/DDBJ databases">
        <title>Rhodobacteraceae bacterium strain HSP-20.</title>
        <authorList>
            <person name="Chen W.-M."/>
        </authorList>
    </citation>
    <scope>NUCLEOTIDE SEQUENCE [LARGE SCALE GENOMIC DNA]</scope>
    <source>
        <strain evidence="1 2">HSP-20</strain>
    </source>
</reference>
<gene>
    <name evidence="1" type="ORF">GU927_014065</name>
</gene>
<protein>
    <submittedName>
        <fullName evidence="1">Recombinase family protein</fullName>
    </submittedName>
</protein>
<organism evidence="1 2">
    <name type="scientific">Paragemmobacter amnigenus</name>
    <dbReference type="NCBI Taxonomy" id="2852097"/>
    <lineage>
        <taxon>Bacteria</taxon>
        <taxon>Pseudomonadati</taxon>
        <taxon>Pseudomonadota</taxon>
        <taxon>Alphaproteobacteria</taxon>
        <taxon>Rhodobacterales</taxon>
        <taxon>Paracoccaceae</taxon>
        <taxon>Paragemmobacter</taxon>
    </lineage>
</organism>
<dbReference type="EMBL" id="JAAATX020000009">
    <property type="protein sequence ID" value="MBU9698972.1"/>
    <property type="molecule type" value="Genomic_DNA"/>
</dbReference>